<evidence type="ECO:0000256" key="3">
    <source>
        <dbReference type="ARBA" id="ARBA00023015"/>
    </source>
</evidence>
<dbReference type="SMART" id="SM00448">
    <property type="entry name" value="REC"/>
    <property type="match status" value="1"/>
</dbReference>
<comment type="caution">
    <text evidence="10">The sequence shown here is derived from an EMBL/GenBank/DDBJ whole genome shotgun (WGS) entry which is preliminary data.</text>
</comment>
<protein>
    <submittedName>
        <fullName evidence="10">Response regulator transcription factor</fullName>
    </submittedName>
</protein>
<sequence>MEKTVIHVLVVDEDREHCEMVRNFLQDNGLRVSVAHDMSRVGELHDALCPSIIVLDMMLRRLHGLAALGQLRATRDHVPVIMLNARDEANDRIAAFQLGADDCVGRPFFPQELVARIHAVIERAGPRVNAFPRSIVVPRRELVFGTFRLDLTARVLFLDGAPVRINEREFSLLEIFAHYPLQELSRARILVLMYGIGTPVLERSIDVPVWRLRQVLAADPSASHYIQTVRGIGYMFVPAVPASREHAP</sequence>
<dbReference type="Gene3D" id="3.40.50.2300">
    <property type="match status" value="1"/>
</dbReference>
<dbReference type="Pfam" id="PF00072">
    <property type="entry name" value="Response_reg"/>
    <property type="match status" value="1"/>
</dbReference>
<dbReference type="InterPro" id="IPR011006">
    <property type="entry name" value="CheY-like_superfamily"/>
</dbReference>
<proteinExistence type="predicted"/>
<feature type="DNA-binding region" description="OmpR/PhoB-type" evidence="7">
    <location>
        <begin position="139"/>
        <end position="238"/>
    </location>
</feature>
<dbReference type="InterPro" id="IPR001867">
    <property type="entry name" value="OmpR/PhoB-type_DNA-bd"/>
</dbReference>
<feature type="modified residue" description="4-aspartylphosphate" evidence="6">
    <location>
        <position position="56"/>
    </location>
</feature>
<evidence type="ECO:0000256" key="4">
    <source>
        <dbReference type="ARBA" id="ARBA00023125"/>
    </source>
</evidence>
<gene>
    <name evidence="10" type="ORF">V4C55_31360</name>
</gene>
<evidence type="ECO:0000259" key="8">
    <source>
        <dbReference type="PROSITE" id="PS50110"/>
    </source>
</evidence>
<evidence type="ECO:0000256" key="1">
    <source>
        <dbReference type="ARBA" id="ARBA00022553"/>
    </source>
</evidence>
<dbReference type="Gene3D" id="6.10.250.690">
    <property type="match status" value="1"/>
</dbReference>
<dbReference type="CDD" id="cd00383">
    <property type="entry name" value="trans_reg_C"/>
    <property type="match status" value="1"/>
</dbReference>
<evidence type="ECO:0000313" key="10">
    <source>
        <dbReference type="EMBL" id="MEM5290232.1"/>
    </source>
</evidence>
<dbReference type="InterPro" id="IPR036388">
    <property type="entry name" value="WH-like_DNA-bd_sf"/>
</dbReference>
<dbReference type="Gene3D" id="1.10.10.10">
    <property type="entry name" value="Winged helix-like DNA-binding domain superfamily/Winged helix DNA-binding domain"/>
    <property type="match status" value="1"/>
</dbReference>
<evidence type="ECO:0000256" key="7">
    <source>
        <dbReference type="PROSITE-ProRule" id="PRU01091"/>
    </source>
</evidence>
<evidence type="ECO:0000259" key="9">
    <source>
        <dbReference type="PROSITE" id="PS51755"/>
    </source>
</evidence>
<feature type="domain" description="Response regulatory" evidence="8">
    <location>
        <begin position="7"/>
        <end position="121"/>
    </location>
</feature>
<keyword evidence="4 7" id="KW-0238">DNA-binding</keyword>
<dbReference type="SMART" id="SM00862">
    <property type="entry name" value="Trans_reg_C"/>
    <property type="match status" value="1"/>
</dbReference>
<dbReference type="EMBL" id="JAZHGC010000033">
    <property type="protein sequence ID" value="MEM5290232.1"/>
    <property type="molecule type" value="Genomic_DNA"/>
</dbReference>
<keyword evidence="11" id="KW-1185">Reference proteome</keyword>
<evidence type="ECO:0000256" key="6">
    <source>
        <dbReference type="PROSITE-ProRule" id="PRU00169"/>
    </source>
</evidence>
<evidence type="ECO:0000256" key="2">
    <source>
        <dbReference type="ARBA" id="ARBA00023012"/>
    </source>
</evidence>
<accession>A0ABU9QL79</accession>
<keyword evidence="1 6" id="KW-0597">Phosphoprotein</keyword>
<evidence type="ECO:0000256" key="5">
    <source>
        <dbReference type="ARBA" id="ARBA00023163"/>
    </source>
</evidence>
<dbReference type="InterPro" id="IPR001789">
    <property type="entry name" value="Sig_transdc_resp-reg_receiver"/>
</dbReference>
<dbReference type="InterPro" id="IPR016032">
    <property type="entry name" value="Sig_transdc_resp-reg_C-effctor"/>
</dbReference>
<keyword evidence="3" id="KW-0805">Transcription regulation</keyword>
<dbReference type="PANTHER" id="PTHR48111">
    <property type="entry name" value="REGULATOR OF RPOS"/>
    <property type="match status" value="1"/>
</dbReference>
<dbReference type="Pfam" id="PF00486">
    <property type="entry name" value="Trans_reg_C"/>
    <property type="match status" value="1"/>
</dbReference>
<dbReference type="PROSITE" id="PS51755">
    <property type="entry name" value="OMPR_PHOB"/>
    <property type="match status" value="1"/>
</dbReference>
<dbReference type="Proteomes" id="UP001494588">
    <property type="component" value="Unassembled WGS sequence"/>
</dbReference>
<evidence type="ECO:0000313" key="11">
    <source>
        <dbReference type="Proteomes" id="UP001494588"/>
    </source>
</evidence>
<feature type="domain" description="OmpR/PhoB-type" evidence="9">
    <location>
        <begin position="139"/>
        <end position="238"/>
    </location>
</feature>
<keyword evidence="2" id="KW-0902">Two-component regulatory system</keyword>
<dbReference type="PROSITE" id="PS50110">
    <property type="entry name" value="RESPONSE_REGULATORY"/>
    <property type="match status" value="1"/>
</dbReference>
<dbReference type="SUPFAM" id="SSF46894">
    <property type="entry name" value="C-terminal effector domain of the bipartite response regulators"/>
    <property type="match status" value="1"/>
</dbReference>
<dbReference type="InterPro" id="IPR039420">
    <property type="entry name" value="WalR-like"/>
</dbReference>
<organism evidence="10 11">
    <name type="scientific">Paraburkholderia sabiae</name>
    <dbReference type="NCBI Taxonomy" id="273251"/>
    <lineage>
        <taxon>Bacteria</taxon>
        <taxon>Pseudomonadati</taxon>
        <taxon>Pseudomonadota</taxon>
        <taxon>Betaproteobacteria</taxon>
        <taxon>Burkholderiales</taxon>
        <taxon>Burkholderiaceae</taxon>
        <taxon>Paraburkholderia</taxon>
    </lineage>
</organism>
<reference evidence="10 11" key="1">
    <citation type="submission" date="2024-01" db="EMBL/GenBank/DDBJ databases">
        <title>The diversity of rhizobia nodulating Mimosa spp. in eleven states of Brazil covering several biomes is determined by host plant, location, and edaphic factors.</title>
        <authorList>
            <person name="Rouws L."/>
            <person name="Barauna A."/>
            <person name="Beukes C."/>
            <person name="De Faria S.M."/>
            <person name="Gross E."/>
            <person name="Dos Reis Junior F.B."/>
            <person name="Simon M."/>
            <person name="Maluk M."/>
            <person name="Odee D.W."/>
            <person name="Kenicer G."/>
            <person name="Young J.P.W."/>
            <person name="Reis V.M."/>
            <person name="Zilli J."/>
            <person name="James E.K."/>
        </authorList>
    </citation>
    <scope>NUCLEOTIDE SEQUENCE [LARGE SCALE GENOMIC DNA]</scope>
    <source>
        <strain evidence="10 11">JPY77</strain>
    </source>
</reference>
<dbReference type="PANTHER" id="PTHR48111:SF4">
    <property type="entry name" value="DNA-BINDING DUAL TRANSCRIPTIONAL REGULATOR OMPR"/>
    <property type="match status" value="1"/>
</dbReference>
<keyword evidence="5" id="KW-0804">Transcription</keyword>
<dbReference type="SUPFAM" id="SSF52172">
    <property type="entry name" value="CheY-like"/>
    <property type="match status" value="1"/>
</dbReference>
<name>A0ABU9QL79_9BURK</name>